<dbReference type="InterPro" id="IPR044992">
    <property type="entry name" value="ChyE-like"/>
</dbReference>
<dbReference type="PROSITE" id="PS51273">
    <property type="entry name" value="GATASE_TYPE_1"/>
    <property type="match status" value="1"/>
</dbReference>
<dbReference type="Proteomes" id="UP000030748">
    <property type="component" value="Unassembled WGS sequence"/>
</dbReference>
<dbReference type="GO" id="GO:0008233">
    <property type="term" value="F:peptidase activity"/>
    <property type="evidence" value="ECO:0007669"/>
    <property type="project" value="UniProtKB-ARBA"/>
</dbReference>
<dbReference type="InterPro" id="IPR017926">
    <property type="entry name" value="GATASE"/>
</dbReference>
<comment type="subcellular location">
    <subcellularLocation>
        <location evidence="1">Cytoplasm</location>
        <location evidence="1">Cytosol</location>
    </subcellularLocation>
</comment>
<evidence type="ECO:0000256" key="5">
    <source>
        <dbReference type="ARBA" id="ARBA00022801"/>
    </source>
</evidence>
<keyword evidence="5" id="KW-0378">Hydrolase</keyword>
<dbReference type="EMBL" id="KI630456">
    <property type="protein sequence ID" value="EYU39102.1"/>
    <property type="molecule type" value="Genomic_DNA"/>
</dbReference>
<sequence length="242" mass="27347">MEGRKFAVLLCADESEYVKKMYGGYYGVFVRMLKEDGEIWDVYKVAGGDFPADDEIGEYDGFVVTGSCSDAHGEDRWISDLVVLLRKLDAMKKKVLGICFGHQILGRAIGGKTGRATEGWDIGITKVHFQTSHIFTSLKMPSSLSIIQCHRDEVKELPRKAEVLARSNHTGIEMFKYGDHIMGIQGHPEYTKDILLHLIDRISNCNFIEESHGEEVKSKLEEVEPDTEAWKKLCTNFLKGRL</sequence>
<accession>A0A022RFF0</accession>
<dbReference type="OrthoDB" id="92161at2759"/>
<dbReference type="OMA" id="KSPHIRI"/>
<dbReference type="eggNOG" id="KOG3179">
    <property type="taxonomic scope" value="Eukaryota"/>
</dbReference>
<evidence type="ECO:0000256" key="2">
    <source>
        <dbReference type="ARBA" id="ARBA00005179"/>
    </source>
</evidence>
<dbReference type="PANTHER" id="PTHR42695:SF13">
    <property type="entry name" value="GLUTAMINE AMIDOTRANSFERASE CLASS-I FAMILY PROTEIN, EXPRESSED"/>
    <property type="match status" value="1"/>
</dbReference>
<dbReference type="CDD" id="cd01741">
    <property type="entry name" value="GATase1_1"/>
    <property type="match status" value="1"/>
</dbReference>
<evidence type="ECO:0000259" key="6">
    <source>
        <dbReference type="Pfam" id="PF00117"/>
    </source>
</evidence>
<dbReference type="AlphaFoldDB" id="A0A022RFF0"/>
<gene>
    <name evidence="7" type="ORF">MIMGU_mgv1a012716mg</name>
</gene>
<evidence type="ECO:0000313" key="7">
    <source>
        <dbReference type="EMBL" id="EYU39102.1"/>
    </source>
</evidence>
<dbReference type="SUPFAM" id="SSF52317">
    <property type="entry name" value="Class I glutamine amidotransferase-like"/>
    <property type="match status" value="1"/>
</dbReference>
<organism evidence="7 8">
    <name type="scientific">Erythranthe guttata</name>
    <name type="common">Yellow monkey flower</name>
    <name type="synonym">Mimulus guttatus</name>
    <dbReference type="NCBI Taxonomy" id="4155"/>
    <lineage>
        <taxon>Eukaryota</taxon>
        <taxon>Viridiplantae</taxon>
        <taxon>Streptophyta</taxon>
        <taxon>Embryophyta</taxon>
        <taxon>Tracheophyta</taxon>
        <taxon>Spermatophyta</taxon>
        <taxon>Magnoliopsida</taxon>
        <taxon>eudicotyledons</taxon>
        <taxon>Gunneridae</taxon>
        <taxon>Pentapetalae</taxon>
        <taxon>asterids</taxon>
        <taxon>lamiids</taxon>
        <taxon>Lamiales</taxon>
        <taxon>Phrymaceae</taxon>
        <taxon>Erythranthe</taxon>
    </lineage>
</organism>
<keyword evidence="8" id="KW-1185">Reference proteome</keyword>
<reference evidence="7 8" key="1">
    <citation type="journal article" date="2013" name="Proc. Natl. Acad. Sci. U.S.A.">
        <title>Fine-scale variation in meiotic recombination in Mimulus inferred from population shotgun sequencing.</title>
        <authorList>
            <person name="Hellsten U."/>
            <person name="Wright K.M."/>
            <person name="Jenkins J."/>
            <person name="Shu S."/>
            <person name="Yuan Y."/>
            <person name="Wessler S.R."/>
            <person name="Schmutz J."/>
            <person name="Willis J.H."/>
            <person name="Rokhsar D.S."/>
        </authorList>
    </citation>
    <scope>NUCLEOTIDE SEQUENCE [LARGE SCALE GENOMIC DNA]</scope>
    <source>
        <strain evidence="8">cv. DUN x IM62</strain>
    </source>
</reference>
<comment type="pathway">
    <text evidence="2">Secondary metabolite biosynthesis.</text>
</comment>
<dbReference type="Pfam" id="PF00117">
    <property type="entry name" value="GATase"/>
    <property type="match status" value="1"/>
</dbReference>
<evidence type="ECO:0000256" key="3">
    <source>
        <dbReference type="ARBA" id="ARBA00011083"/>
    </source>
</evidence>
<proteinExistence type="inferred from homology"/>
<evidence type="ECO:0000313" key="8">
    <source>
        <dbReference type="Proteomes" id="UP000030748"/>
    </source>
</evidence>
<dbReference type="InterPro" id="IPR029062">
    <property type="entry name" value="Class_I_gatase-like"/>
</dbReference>
<dbReference type="FunFam" id="3.40.50.880:FF:000040">
    <property type="entry name" value="Gamma-glutamyl peptidase 5"/>
    <property type="match status" value="1"/>
</dbReference>
<comment type="similarity">
    <text evidence="3">Belongs to the peptidase C26 family.</text>
</comment>
<dbReference type="KEGG" id="egt:105956101"/>
<dbReference type="STRING" id="4155.A0A022RFF0"/>
<dbReference type="PANTHER" id="PTHR42695">
    <property type="entry name" value="GLUTAMINE AMIDOTRANSFERASE YLR126C-RELATED"/>
    <property type="match status" value="1"/>
</dbReference>
<dbReference type="GO" id="GO:0005829">
    <property type="term" value="C:cytosol"/>
    <property type="evidence" value="ECO:0000318"/>
    <property type="project" value="GO_Central"/>
</dbReference>
<evidence type="ECO:0000256" key="1">
    <source>
        <dbReference type="ARBA" id="ARBA00004514"/>
    </source>
</evidence>
<dbReference type="PhylomeDB" id="A0A022RFF0"/>
<evidence type="ECO:0000256" key="4">
    <source>
        <dbReference type="ARBA" id="ARBA00022490"/>
    </source>
</evidence>
<name>A0A022RFF0_ERYGU</name>
<protein>
    <recommendedName>
        <fullName evidence="6">Glutamine amidotransferase domain-containing protein</fullName>
    </recommendedName>
</protein>
<dbReference type="GO" id="GO:0019760">
    <property type="term" value="P:glucosinolate metabolic process"/>
    <property type="evidence" value="ECO:0007669"/>
    <property type="project" value="UniProtKB-ARBA"/>
</dbReference>
<feature type="domain" description="Glutamine amidotransferase" evidence="6">
    <location>
        <begin position="57"/>
        <end position="191"/>
    </location>
</feature>
<keyword evidence="4" id="KW-0963">Cytoplasm</keyword>
<dbReference type="Gene3D" id="3.40.50.880">
    <property type="match status" value="1"/>
</dbReference>